<evidence type="ECO:0000313" key="2">
    <source>
        <dbReference type="Proteomes" id="UP000219068"/>
    </source>
</evidence>
<gene>
    <name evidence="1" type="ORF">SAMN05428964_105319</name>
</gene>
<dbReference type="RefSeq" id="WP_097052871.1">
    <property type="nucleotide sequence ID" value="NZ_OBMM01000005.1"/>
</dbReference>
<dbReference type="Proteomes" id="UP000219068">
    <property type="component" value="Unassembled WGS sequence"/>
</dbReference>
<evidence type="ECO:0000313" key="1">
    <source>
        <dbReference type="EMBL" id="SOC27234.1"/>
    </source>
</evidence>
<dbReference type="EMBL" id="OBMM01000005">
    <property type="protein sequence ID" value="SOC27234.1"/>
    <property type="molecule type" value="Genomic_DNA"/>
</dbReference>
<protein>
    <submittedName>
        <fullName evidence="1">Uncharacterized protein</fullName>
    </submittedName>
</protein>
<sequence>MHCLLPAVLAIAFVAGILAAGMNYVSPIAFARSEMRVILATGFSALSQGIAAYKVAIRDVPIAKPDGTLPNDLISGYVTAPRNLDGMAWSYGTQPRTWVCSFGSVTENQWKGIVAFLEGDSTGRVGMSTSSCADFNPDGSPKTSPETPVTFPTTVFVNFAI</sequence>
<dbReference type="AlphaFoldDB" id="A0A285TXY6"/>
<name>A0A285TXY6_9PROT</name>
<organism evidence="1 2">
    <name type="scientific">Thalassospira xiamenensis</name>
    <dbReference type="NCBI Taxonomy" id="220697"/>
    <lineage>
        <taxon>Bacteria</taxon>
        <taxon>Pseudomonadati</taxon>
        <taxon>Pseudomonadota</taxon>
        <taxon>Alphaproteobacteria</taxon>
        <taxon>Rhodospirillales</taxon>
        <taxon>Thalassospiraceae</taxon>
        <taxon>Thalassospira</taxon>
    </lineage>
</organism>
<proteinExistence type="predicted"/>
<accession>A0A285TXY6</accession>
<reference evidence="1 2" key="1">
    <citation type="submission" date="2017-08" db="EMBL/GenBank/DDBJ databases">
        <authorList>
            <person name="de Groot N.N."/>
        </authorList>
    </citation>
    <scope>NUCLEOTIDE SEQUENCE [LARGE SCALE GENOMIC DNA]</scope>
    <source>
        <strain evidence="1 2">USBA 78</strain>
    </source>
</reference>